<proteinExistence type="predicted"/>
<comment type="caution">
    <text evidence="1">The sequence shown here is derived from an EMBL/GenBank/DDBJ whole genome shotgun (WGS) entry which is preliminary data.</text>
</comment>
<sequence>MTSGYRVYRRNGWYHVYYNQCNSSPDGLGQWSIAQIPKHPRNYALWLQNMVRKLDQSLKSMMASYTEPRDTYGDKMSPFYITRTQPQKSARIQWIWEIDFDHEIMQVDSRPFFRLSNLPRGGLFLESISVDHYGHRACAKSMPAEHRYNWTARPPPACPLLLERYRSLASALKILPPRSLLGLPARQGYCEQVRCSLYQTMIGAALRTPTIAHDIPILEQASTPEGIPDSLVELGRAMLHIGLNPMIFCKFVYHLSHPVTHSHQRFQWLRPDVCIQFSTHLEDCDTLMACIASLVVKVQEGAPIRSTTYAIAISLTHISIAQITLDSNNTPQSISHTPALPFLPSFFATSPSTPGISAVVALSMVLNNSHLLPSQPKRFVSKSAKSFIRLPVEVWHEISSYLSSCSDLKTLAILSPQSRSAVQDLLRYPHIAGHRLLKALPDVIDSYWVSPRWCRTVHEDYLPQDGLQALYSQRFLASKDDDFGVAVQVAPGDPPLKAHTRSWSERFSNVPGFVKEGQFDLIPVDGIHQSGWAVKYGVLACV</sequence>
<evidence type="ECO:0000313" key="2">
    <source>
        <dbReference type="Proteomes" id="UP000541558"/>
    </source>
</evidence>
<dbReference type="Proteomes" id="UP000541558">
    <property type="component" value="Unassembled WGS sequence"/>
</dbReference>
<gene>
    <name evidence="1" type="ORF">D9611_002559</name>
</gene>
<evidence type="ECO:0000313" key="1">
    <source>
        <dbReference type="EMBL" id="KAF5333302.1"/>
    </source>
</evidence>
<accession>A0A8H5C164</accession>
<reference evidence="1 2" key="1">
    <citation type="journal article" date="2020" name="ISME J.">
        <title>Uncovering the hidden diversity of litter-decomposition mechanisms in mushroom-forming fungi.</title>
        <authorList>
            <person name="Floudas D."/>
            <person name="Bentzer J."/>
            <person name="Ahren D."/>
            <person name="Johansson T."/>
            <person name="Persson P."/>
            <person name="Tunlid A."/>
        </authorList>
    </citation>
    <scope>NUCLEOTIDE SEQUENCE [LARGE SCALE GENOMIC DNA]</scope>
    <source>
        <strain evidence="1 2">CBS 175.51</strain>
    </source>
</reference>
<organism evidence="1 2">
    <name type="scientific">Ephemerocybe angulata</name>
    <dbReference type="NCBI Taxonomy" id="980116"/>
    <lineage>
        <taxon>Eukaryota</taxon>
        <taxon>Fungi</taxon>
        <taxon>Dikarya</taxon>
        <taxon>Basidiomycota</taxon>
        <taxon>Agaricomycotina</taxon>
        <taxon>Agaricomycetes</taxon>
        <taxon>Agaricomycetidae</taxon>
        <taxon>Agaricales</taxon>
        <taxon>Agaricineae</taxon>
        <taxon>Psathyrellaceae</taxon>
        <taxon>Ephemerocybe</taxon>
    </lineage>
</organism>
<dbReference type="AlphaFoldDB" id="A0A8H5C164"/>
<name>A0A8H5C164_9AGAR</name>
<evidence type="ECO:0008006" key="3">
    <source>
        <dbReference type="Google" id="ProtNLM"/>
    </source>
</evidence>
<keyword evidence="2" id="KW-1185">Reference proteome</keyword>
<dbReference type="OrthoDB" id="3229878at2759"/>
<protein>
    <recommendedName>
        <fullName evidence="3">F-box domain-containing protein</fullName>
    </recommendedName>
</protein>
<dbReference type="EMBL" id="JAACJK010000109">
    <property type="protein sequence ID" value="KAF5333302.1"/>
    <property type="molecule type" value="Genomic_DNA"/>
</dbReference>